<organism evidence="1 2">
    <name type="scientific">Trifolium pratense</name>
    <name type="common">Red clover</name>
    <dbReference type="NCBI Taxonomy" id="57577"/>
    <lineage>
        <taxon>Eukaryota</taxon>
        <taxon>Viridiplantae</taxon>
        <taxon>Streptophyta</taxon>
        <taxon>Embryophyta</taxon>
        <taxon>Tracheophyta</taxon>
        <taxon>Spermatophyta</taxon>
        <taxon>Magnoliopsida</taxon>
        <taxon>eudicotyledons</taxon>
        <taxon>Gunneridae</taxon>
        <taxon>Pentapetalae</taxon>
        <taxon>rosids</taxon>
        <taxon>fabids</taxon>
        <taxon>Fabales</taxon>
        <taxon>Fabaceae</taxon>
        <taxon>Papilionoideae</taxon>
        <taxon>50 kb inversion clade</taxon>
        <taxon>NPAAA clade</taxon>
        <taxon>Hologalegina</taxon>
        <taxon>IRL clade</taxon>
        <taxon>Trifolieae</taxon>
        <taxon>Trifolium</taxon>
    </lineage>
</organism>
<evidence type="ECO:0000313" key="2">
    <source>
        <dbReference type="Proteomes" id="UP000236291"/>
    </source>
</evidence>
<comment type="caution">
    <text evidence="1">The sequence shown here is derived from an EMBL/GenBank/DDBJ whole genome shotgun (WGS) entry which is preliminary data.</text>
</comment>
<name>A0A2K3K1F7_TRIPR</name>
<dbReference type="EMBL" id="ASHM01135175">
    <property type="protein sequence ID" value="PNX60137.1"/>
    <property type="molecule type" value="Genomic_DNA"/>
</dbReference>
<dbReference type="Proteomes" id="UP000236291">
    <property type="component" value="Unassembled WGS sequence"/>
</dbReference>
<proteinExistence type="predicted"/>
<protein>
    <submittedName>
        <fullName evidence="1">Uncharacterized protein</fullName>
    </submittedName>
</protein>
<accession>A0A2K3K1F7</accession>
<dbReference type="AlphaFoldDB" id="A0A2K3K1F7"/>
<reference evidence="1 2" key="1">
    <citation type="journal article" date="2014" name="Am. J. Bot.">
        <title>Genome assembly and annotation for red clover (Trifolium pratense; Fabaceae).</title>
        <authorList>
            <person name="Istvanek J."/>
            <person name="Jaros M."/>
            <person name="Krenek A."/>
            <person name="Repkova J."/>
        </authorList>
    </citation>
    <scope>NUCLEOTIDE SEQUENCE [LARGE SCALE GENOMIC DNA]</scope>
    <source>
        <strain evidence="2">cv. Tatra</strain>
        <tissue evidence="1">Young leaves</tissue>
    </source>
</reference>
<evidence type="ECO:0000313" key="1">
    <source>
        <dbReference type="EMBL" id="PNX60137.1"/>
    </source>
</evidence>
<gene>
    <name evidence="1" type="ORF">L195_g060036</name>
</gene>
<feature type="non-terminal residue" evidence="1">
    <location>
        <position position="1"/>
    </location>
</feature>
<sequence length="123" mass="13889">QNLPYASNAFHQYRFTIISQNRKKGLNFAIASSSESPTPFISTESLTRYRSPTPFITIFDSSPNRILRFITNAVHHHLRFTSVSDSSPSSMHPISSSFESGFILHHIGIYHSSSFFIADSFCI</sequence>
<reference evidence="1 2" key="2">
    <citation type="journal article" date="2017" name="Front. Plant Sci.">
        <title>Gene Classification and Mining of Molecular Markers Useful in Red Clover (Trifolium pratense) Breeding.</title>
        <authorList>
            <person name="Istvanek J."/>
            <person name="Dluhosova J."/>
            <person name="Dluhos P."/>
            <person name="Patkova L."/>
            <person name="Nedelnik J."/>
            <person name="Repkova J."/>
        </authorList>
    </citation>
    <scope>NUCLEOTIDE SEQUENCE [LARGE SCALE GENOMIC DNA]</scope>
    <source>
        <strain evidence="2">cv. Tatra</strain>
        <tissue evidence="1">Young leaves</tissue>
    </source>
</reference>